<protein>
    <submittedName>
        <fullName evidence="2">DNA-binding beta-propeller fold protein YncE</fullName>
    </submittedName>
</protein>
<dbReference type="InterPro" id="IPR031815">
    <property type="entry name" value="DUF5074"/>
</dbReference>
<gene>
    <name evidence="2" type="ORF">EC847_11425</name>
</gene>
<dbReference type="InterPro" id="IPR015943">
    <property type="entry name" value="WD40/YVTN_repeat-like_dom_sf"/>
</dbReference>
<dbReference type="Gene3D" id="2.130.10.10">
    <property type="entry name" value="YVTN repeat-like/Quinoprotein amine dehydrogenase"/>
    <property type="match status" value="1"/>
</dbReference>
<dbReference type="RefSeq" id="WP_133461924.1">
    <property type="nucleotide sequence ID" value="NZ_SNVX01000014.1"/>
</dbReference>
<evidence type="ECO:0000256" key="1">
    <source>
        <dbReference type="SAM" id="SignalP"/>
    </source>
</evidence>
<dbReference type="InterPro" id="IPR011048">
    <property type="entry name" value="Haem_d1_sf"/>
</dbReference>
<dbReference type="InterPro" id="IPR051200">
    <property type="entry name" value="Host-pathogen_enzymatic-act"/>
</dbReference>
<accession>A0A4R6E8N6</accession>
<keyword evidence="2" id="KW-0238">DNA-binding</keyword>
<dbReference type="InterPro" id="IPR018391">
    <property type="entry name" value="PQQ_b-propeller_rpt"/>
</dbReference>
<dbReference type="SMART" id="SM00564">
    <property type="entry name" value="PQQ"/>
    <property type="match status" value="3"/>
</dbReference>
<evidence type="ECO:0000313" key="3">
    <source>
        <dbReference type="Proteomes" id="UP000295530"/>
    </source>
</evidence>
<evidence type="ECO:0000313" key="2">
    <source>
        <dbReference type="EMBL" id="TDN53924.1"/>
    </source>
</evidence>
<organism evidence="2 3">
    <name type="scientific">Scandinavium goeteborgense</name>
    <dbReference type="NCBI Taxonomy" id="1851514"/>
    <lineage>
        <taxon>Bacteria</taxon>
        <taxon>Pseudomonadati</taxon>
        <taxon>Pseudomonadota</taxon>
        <taxon>Gammaproteobacteria</taxon>
        <taxon>Enterobacterales</taxon>
        <taxon>Enterobacteriaceae</taxon>
        <taxon>Scandinavium</taxon>
    </lineage>
</organism>
<comment type="caution">
    <text evidence="2">The sequence shown here is derived from an EMBL/GenBank/DDBJ whole genome shotgun (WGS) entry which is preliminary data.</text>
</comment>
<dbReference type="OrthoDB" id="7258407at2"/>
<dbReference type="PANTHER" id="PTHR47197">
    <property type="entry name" value="PROTEIN NIRF"/>
    <property type="match status" value="1"/>
</dbReference>
<keyword evidence="3" id="KW-1185">Reference proteome</keyword>
<feature type="signal peptide" evidence="1">
    <location>
        <begin position="1"/>
        <end position="24"/>
    </location>
</feature>
<name>A0A4R6E8N6_SCAGO</name>
<sequence>MIRRLTAIALAFAMAGCASQSTIAPQTAPKATAPAAAENLTQRELADGLYEMALSPKGDALYVASAEGFKDVQGGVVYKLDPHTLKTIGASHTDLKNFGMAISDDGQTVYVTNSLDGGISALNTADGKVKARLLFPERNEKGLPYGARQVLLHNDTLYIGAVADPAVIWVVDAKTLKLKTRIKNTGKWMTGLHYSANTGRIYAANGGGEILVINPRNNRIEQRWKPLGDKPALLLNIAEDNATGRLFVTDNSEAKTTLVLDIHSGKVVKTLDIGDSLGVVFNPKRHEIYVSQRESGKVLSLDATTYAVKKSWDLKPNPNSLLLSADGQTLYVTIKQAFNKDHSTTGPDSVVRIALNK</sequence>
<keyword evidence="1" id="KW-0732">Signal</keyword>
<dbReference type="EMBL" id="SNVX01000014">
    <property type="protein sequence ID" value="TDN53924.1"/>
    <property type="molecule type" value="Genomic_DNA"/>
</dbReference>
<dbReference type="PANTHER" id="PTHR47197:SF3">
    <property type="entry name" value="DIHYDRO-HEME D1 DEHYDROGENASE"/>
    <property type="match status" value="1"/>
</dbReference>
<dbReference type="GO" id="GO:0003677">
    <property type="term" value="F:DNA binding"/>
    <property type="evidence" value="ECO:0007669"/>
    <property type="project" value="UniProtKB-KW"/>
</dbReference>
<dbReference type="Pfam" id="PF16819">
    <property type="entry name" value="DUF5074"/>
    <property type="match status" value="1"/>
</dbReference>
<feature type="chain" id="PRO_5020626813" evidence="1">
    <location>
        <begin position="25"/>
        <end position="357"/>
    </location>
</feature>
<dbReference type="Proteomes" id="UP000295530">
    <property type="component" value="Unassembled WGS sequence"/>
</dbReference>
<dbReference type="AlphaFoldDB" id="A0A4R6E8N6"/>
<reference evidence="2 3" key="1">
    <citation type="submission" date="2019-03" db="EMBL/GenBank/DDBJ databases">
        <title>Genomic analyses of the natural microbiome of Caenorhabditis elegans.</title>
        <authorList>
            <person name="Samuel B."/>
        </authorList>
    </citation>
    <scope>NUCLEOTIDE SEQUENCE [LARGE SCALE GENOMIC DNA]</scope>
    <source>
        <strain evidence="2 3">BIGb0156</strain>
    </source>
</reference>
<proteinExistence type="predicted"/>
<dbReference type="PROSITE" id="PS51257">
    <property type="entry name" value="PROKAR_LIPOPROTEIN"/>
    <property type="match status" value="1"/>
</dbReference>
<dbReference type="SUPFAM" id="SSF51004">
    <property type="entry name" value="C-terminal (heme d1) domain of cytochrome cd1-nitrite reductase"/>
    <property type="match status" value="1"/>
</dbReference>